<feature type="non-terminal residue" evidence="2">
    <location>
        <position position="1"/>
    </location>
</feature>
<dbReference type="GO" id="GO:0051537">
    <property type="term" value="F:2 iron, 2 sulfur cluster binding"/>
    <property type="evidence" value="ECO:0007669"/>
    <property type="project" value="InterPro"/>
</dbReference>
<comment type="caution">
    <text evidence="2">The sequence shown here is derived from an EMBL/GenBank/DDBJ whole genome shotgun (WGS) entry which is preliminary data.</text>
</comment>
<evidence type="ECO:0000259" key="1">
    <source>
        <dbReference type="Pfam" id="PF11575"/>
    </source>
</evidence>
<dbReference type="Proteomes" id="UP000530234">
    <property type="component" value="Unassembled WGS sequence"/>
</dbReference>
<evidence type="ECO:0000313" key="2">
    <source>
        <dbReference type="EMBL" id="MBB0231469.1"/>
    </source>
</evidence>
<gene>
    <name evidence="2" type="ORF">FOE67_18650</name>
</gene>
<accession>A0A7W3T5S7</accession>
<organism evidence="2 3">
    <name type="scientific">Streptomyces calidiresistens</name>
    <dbReference type="NCBI Taxonomy" id="1485586"/>
    <lineage>
        <taxon>Bacteria</taxon>
        <taxon>Bacillati</taxon>
        <taxon>Actinomycetota</taxon>
        <taxon>Actinomycetes</taxon>
        <taxon>Kitasatosporales</taxon>
        <taxon>Streptomycetaceae</taxon>
        <taxon>Streptomyces</taxon>
    </lineage>
</organism>
<evidence type="ECO:0000313" key="3">
    <source>
        <dbReference type="Proteomes" id="UP000530234"/>
    </source>
</evidence>
<feature type="domain" description="Ferric siderophore reductase C-terminal" evidence="1">
    <location>
        <begin position="95"/>
        <end position="115"/>
    </location>
</feature>
<sequence length="125" mass="13113">QDPDPLAAAVHHTVRTALDPVAGALRAATGLSPRIALGNTASALVGTARVLRAARPDRAELTGSLLLRLLARPPLDTAGRVLPDPDGDPTGGYLRRSCCLYYRVPGGGTCGDCVLNTRARRPRPR</sequence>
<dbReference type="RefSeq" id="WP_182665873.1">
    <property type="nucleotide sequence ID" value="NZ_VKHS01000524.1"/>
</dbReference>
<dbReference type="InterPro" id="IPR024726">
    <property type="entry name" value="FhuF_C"/>
</dbReference>
<proteinExistence type="predicted"/>
<keyword evidence="3" id="KW-1185">Reference proteome</keyword>
<dbReference type="EMBL" id="VKHS01000524">
    <property type="protein sequence ID" value="MBB0231469.1"/>
    <property type="molecule type" value="Genomic_DNA"/>
</dbReference>
<dbReference type="AlphaFoldDB" id="A0A7W3T5S7"/>
<name>A0A7W3T5S7_9ACTN</name>
<dbReference type="Pfam" id="PF11575">
    <property type="entry name" value="FhuF_C"/>
    <property type="match status" value="1"/>
</dbReference>
<protein>
    <recommendedName>
        <fullName evidence="1">Ferric siderophore reductase C-terminal domain-containing protein</fullName>
    </recommendedName>
</protein>
<reference evidence="3" key="1">
    <citation type="submission" date="2019-10" db="EMBL/GenBank/DDBJ databases">
        <title>Streptomyces sp. nov., a novel actinobacterium isolated from alkaline environment.</title>
        <authorList>
            <person name="Golinska P."/>
        </authorList>
    </citation>
    <scope>NUCLEOTIDE SEQUENCE [LARGE SCALE GENOMIC DNA]</scope>
    <source>
        <strain evidence="3">DSM 42108</strain>
    </source>
</reference>